<sequence>MESCKLPLMTSRFSSIEEAVERKTFSLLLLLLLPLPPLSLTAPSPIAKEHLKTNHQEQEKNQHMHEKLNTQHYK</sequence>
<evidence type="ECO:0000313" key="4">
    <source>
        <dbReference type="Proteomes" id="UP000324222"/>
    </source>
</evidence>
<organism evidence="3 4">
    <name type="scientific">Portunus trituberculatus</name>
    <name type="common">Swimming crab</name>
    <name type="synonym">Neptunus trituberculatus</name>
    <dbReference type="NCBI Taxonomy" id="210409"/>
    <lineage>
        <taxon>Eukaryota</taxon>
        <taxon>Metazoa</taxon>
        <taxon>Ecdysozoa</taxon>
        <taxon>Arthropoda</taxon>
        <taxon>Crustacea</taxon>
        <taxon>Multicrustacea</taxon>
        <taxon>Malacostraca</taxon>
        <taxon>Eumalacostraca</taxon>
        <taxon>Eucarida</taxon>
        <taxon>Decapoda</taxon>
        <taxon>Pleocyemata</taxon>
        <taxon>Brachyura</taxon>
        <taxon>Eubrachyura</taxon>
        <taxon>Portunoidea</taxon>
        <taxon>Portunidae</taxon>
        <taxon>Portuninae</taxon>
        <taxon>Portunus</taxon>
    </lineage>
</organism>
<protein>
    <submittedName>
        <fullName evidence="3">Uncharacterized protein</fullName>
    </submittedName>
</protein>
<reference evidence="3 4" key="1">
    <citation type="submission" date="2019-05" db="EMBL/GenBank/DDBJ databases">
        <title>Another draft genome of Portunus trituberculatus and its Hox gene families provides insights of decapod evolution.</title>
        <authorList>
            <person name="Jeong J.-H."/>
            <person name="Song I."/>
            <person name="Kim S."/>
            <person name="Choi T."/>
            <person name="Kim D."/>
            <person name="Ryu S."/>
            <person name="Kim W."/>
        </authorList>
    </citation>
    <scope>NUCLEOTIDE SEQUENCE [LARGE SCALE GENOMIC DNA]</scope>
    <source>
        <tissue evidence="3">Muscle</tissue>
    </source>
</reference>
<dbReference type="AlphaFoldDB" id="A0A5B7D9M2"/>
<accession>A0A5B7D9M2</accession>
<gene>
    <name evidence="3" type="ORF">E2C01_010905</name>
</gene>
<feature type="signal peptide" evidence="2">
    <location>
        <begin position="1"/>
        <end position="41"/>
    </location>
</feature>
<evidence type="ECO:0000313" key="3">
    <source>
        <dbReference type="EMBL" id="MPC18034.1"/>
    </source>
</evidence>
<name>A0A5B7D9M2_PORTR</name>
<dbReference type="EMBL" id="VSRR010000641">
    <property type="protein sequence ID" value="MPC18034.1"/>
    <property type="molecule type" value="Genomic_DNA"/>
</dbReference>
<keyword evidence="4" id="KW-1185">Reference proteome</keyword>
<evidence type="ECO:0000256" key="1">
    <source>
        <dbReference type="SAM" id="MobiDB-lite"/>
    </source>
</evidence>
<feature type="region of interest" description="Disordered" evidence="1">
    <location>
        <begin position="50"/>
        <end position="74"/>
    </location>
</feature>
<keyword evidence="2" id="KW-0732">Signal</keyword>
<evidence type="ECO:0000256" key="2">
    <source>
        <dbReference type="SAM" id="SignalP"/>
    </source>
</evidence>
<proteinExistence type="predicted"/>
<dbReference type="Proteomes" id="UP000324222">
    <property type="component" value="Unassembled WGS sequence"/>
</dbReference>
<feature type="chain" id="PRO_5022794214" evidence="2">
    <location>
        <begin position="42"/>
        <end position="74"/>
    </location>
</feature>
<comment type="caution">
    <text evidence="3">The sequence shown here is derived from an EMBL/GenBank/DDBJ whole genome shotgun (WGS) entry which is preliminary data.</text>
</comment>